<dbReference type="InterPro" id="IPR036291">
    <property type="entry name" value="NAD(P)-bd_dom_sf"/>
</dbReference>
<proteinExistence type="inferred from homology"/>
<organism evidence="3 4">
    <name type="scientific">Talaromyces islandicus</name>
    <name type="common">Penicillium islandicum</name>
    <dbReference type="NCBI Taxonomy" id="28573"/>
    <lineage>
        <taxon>Eukaryota</taxon>
        <taxon>Fungi</taxon>
        <taxon>Dikarya</taxon>
        <taxon>Ascomycota</taxon>
        <taxon>Pezizomycotina</taxon>
        <taxon>Eurotiomycetes</taxon>
        <taxon>Eurotiomycetidae</taxon>
        <taxon>Eurotiales</taxon>
        <taxon>Trichocomaceae</taxon>
        <taxon>Talaromyces</taxon>
        <taxon>Talaromyces sect. Islandici</taxon>
    </lineage>
</organism>
<evidence type="ECO:0000313" key="3">
    <source>
        <dbReference type="EMBL" id="CRG84980.1"/>
    </source>
</evidence>
<dbReference type="PANTHER" id="PTHR43157">
    <property type="entry name" value="PHOSPHATIDYLINOSITOL-GLYCAN BIOSYNTHESIS CLASS F PROTEIN-RELATED"/>
    <property type="match status" value="1"/>
</dbReference>
<keyword evidence="2" id="KW-0560">Oxidoreductase</keyword>
<dbReference type="Proteomes" id="UP000054383">
    <property type="component" value="Unassembled WGS sequence"/>
</dbReference>
<evidence type="ECO:0000313" key="4">
    <source>
        <dbReference type="Proteomes" id="UP000054383"/>
    </source>
</evidence>
<name>A0A0U1LP18_TALIS</name>
<dbReference type="GO" id="GO:0016491">
    <property type="term" value="F:oxidoreductase activity"/>
    <property type="evidence" value="ECO:0007669"/>
    <property type="project" value="UniProtKB-KW"/>
</dbReference>
<dbReference type="PANTHER" id="PTHR43157:SF31">
    <property type="entry name" value="PHOSPHATIDYLINOSITOL-GLYCAN BIOSYNTHESIS CLASS F PROTEIN"/>
    <property type="match status" value="1"/>
</dbReference>
<dbReference type="Pfam" id="PF00106">
    <property type="entry name" value="adh_short"/>
    <property type="match status" value="1"/>
</dbReference>
<reference evidence="3 4" key="1">
    <citation type="submission" date="2015-04" db="EMBL/GenBank/DDBJ databases">
        <authorList>
            <person name="Syromyatnikov M.Y."/>
            <person name="Popov V.N."/>
        </authorList>
    </citation>
    <scope>NUCLEOTIDE SEQUENCE [LARGE SCALE GENOMIC DNA]</scope>
    <source>
        <strain evidence="3">WF-38-12</strain>
    </source>
</reference>
<dbReference type="OrthoDB" id="542013at2759"/>
<dbReference type="AlphaFoldDB" id="A0A0U1LP18"/>
<dbReference type="SUPFAM" id="SSF51735">
    <property type="entry name" value="NAD(P)-binding Rossmann-fold domains"/>
    <property type="match status" value="1"/>
</dbReference>
<keyword evidence="4" id="KW-1185">Reference proteome</keyword>
<dbReference type="InterPro" id="IPR002347">
    <property type="entry name" value="SDR_fam"/>
</dbReference>
<protein>
    <submittedName>
        <fullName evidence="3">Uncharacterized protein</fullName>
    </submittedName>
</protein>
<evidence type="ECO:0000256" key="1">
    <source>
        <dbReference type="ARBA" id="ARBA00006484"/>
    </source>
</evidence>
<dbReference type="Gene3D" id="3.40.50.720">
    <property type="entry name" value="NAD(P)-binding Rossmann-like Domain"/>
    <property type="match status" value="1"/>
</dbReference>
<dbReference type="EMBL" id="CVMT01000002">
    <property type="protein sequence ID" value="CRG84980.1"/>
    <property type="molecule type" value="Genomic_DNA"/>
</dbReference>
<comment type="similarity">
    <text evidence="1">Belongs to the short-chain dehydrogenases/reductases (SDR) family.</text>
</comment>
<dbReference type="PRINTS" id="PR00081">
    <property type="entry name" value="GDHRDH"/>
</dbReference>
<sequence length="344" mass="37828">MLKVLFQPLNPPRLPPADSFLNQTVLVTGSNTGLGRETVRHVLSLGASNIIMGVRSVSKGEKARDDVLSSLSNASEKTVEVWELDMSNFQSVMAFAQRVKEYVKDKGRRLDIAIMNAGLAKLGWNVSADNWEMQIQVNGLSTALLSLELLPILVQQSSSKMGKKLQGKQSKPRLMIVASDSHQAALVPQRTAPNILAALNDKTQWEQAQAKNPIERYAVSKLFSQWINIELSKLVPVDPVTGELSVVVTSATPGFCASELMRDGAPWIFRLMAALFARKPEVGSKAIVDAAARDDGHGKWFENQKLTEPGNIVSSSEGKALREKAWKEIIEILKQVDPELKLSY</sequence>
<dbReference type="STRING" id="28573.A0A0U1LP18"/>
<gene>
    <name evidence="3" type="ORF">PISL3812_02139</name>
</gene>
<evidence type="ECO:0000256" key="2">
    <source>
        <dbReference type="ARBA" id="ARBA00023002"/>
    </source>
</evidence>
<accession>A0A0U1LP18</accession>
<dbReference type="OMA" id="ETHGKWL"/>